<feature type="chain" id="PRO_5045717203" evidence="2">
    <location>
        <begin position="23"/>
        <end position="386"/>
    </location>
</feature>
<keyword evidence="2" id="KW-0732">Signal</keyword>
<evidence type="ECO:0000256" key="1">
    <source>
        <dbReference type="SAM" id="MobiDB-lite"/>
    </source>
</evidence>
<protein>
    <submittedName>
        <fullName evidence="3">Uncharacterized protein</fullName>
    </submittedName>
</protein>
<feature type="region of interest" description="Disordered" evidence="1">
    <location>
        <begin position="23"/>
        <end position="56"/>
    </location>
</feature>
<sequence length="386" mass="44052">MAKNKIPLIIGASLLFALTACQPPSPTDRSDASDEDIAATSAQTTTSPDAQPLAKAKTPKELTTALVNLSEDKLRDQLICSKLDDHINAVDHTSKIESVRAVQRQLKVCLPAADEDSVLQWLQDYQAMYARFLQSDSSIDDADFFTVMNNVKQGKSIAVAQLRKISPRARYLIGLIRSNADVSIRYLGANDFEFHHDLAAMADIFTPYLADDQSEFVQRMAQDNQSAFWFDNAVALSFEALIERAVFWEDFMQRHPDSRFYDHAETLFDLYRYLLFFGANNVQWTDKDVRKFYIPANERLMMQLTEHTDSRLTQNAQTLLAFMQLSDNERQQRYPIPDEDNNGQPINTEEKAHYQLMQALALFAPWDTVRDKNCLNGIICRDEKVE</sequence>
<accession>A0ABS3NPV0</accession>
<dbReference type="PROSITE" id="PS51257">
    <property type="entry name" value="PROKAR_LIPOPROTEIN"/>
    <property type="match status" value="1"/>
</dbReference>
<evidence type="ECO:0000256" key="2">
    <source>
        <dbReference type="SAM" id="SignalP"/>
    </source>
</evidence>
<reference evidence="3 4" key="1">
    <citation type="submission" date="2021-03" db="EMBL/GenBank/DDBJ databases">
        <authorList>
            <person name="Shang D.-D."/>
            <person name="Du Z.-J."/>
            <person name="Chen G.-J."/>
        </authorList>
    </citation>
    <scope>NUCLEOTIDE SEQUENCE [LARGE SCALE GENOMIC DNA]</scope>
    <source>
        <strain evidence="3 4">F1192</strain>
    </source>
</reference>
<dbReference type="RefSeq" id="WP_207991794.1">
    <property type="nucleotide sequence ID" value="NZ_JAGBKM010000016.1"/>
</dbReference>
<comment type="caution">
    <text evidence="3">The sequence shown here is derived from an EMBL/GenBank/DDBJ whole genome shotgun (WGS) entry which is preliminary data.</text>
</comment>
<feature type="signal peptide" evidence="2">
    <location>
        <begin position="1"/>
        <end position="22"/>
    </location>
</feature>
<dbReference type="EMBL" id="JAGBKM010000016">
    <property type="protein sequence ID" value="MBO1531424.1"/>
    <property type="molecule type" value="Genomic_DNA"/>
</dbReference>
<proteinExistence type="predicted"/>
<organism evidence="3 4">
    <name type="scientific">Psychrobacter coccoides</name>
    <dbReference type="NCBI Taxonomy" id="2818440"/>
    <lineage>
        <taxon>Bacteria</taxon>
        <taxon>Pseudomonadati</taxon>
        <taxon>Pseudomonadota</taxon>
        <taxon>Gammaproteobacteria</taxon>
        <taxon>Moraxellales</taxon>
        <taxon>Moraxellaceae</taxon>
        <taxon>Psychrobacter</taxon>
    </lineage>
</organism>
<evidence type="ECO:0000313" key="4">
    <source>
        <dbReference type="Proteomes" id="UP000664554"/>
    </source>
</evidence>
<evidence type="ECO:0000313" key="3">
    <source>
        <dbReference type="EMBL" id="MBO1531424.1"/>
    </source>
</evidence>
<feature type="compositionally biased region" description="Polar residues" evidence="1">
    <location>
        <begin position="40"/>
        <end position="49"/>
    </location>
</feature>
<name>A0ABS3NPV0_9GAMM</name>
<gene>
    <name evidence="3" type="ORF">J3492_09400</name>
</gene>
<dbReference type="Proteomes" id="UP000664554">
    <property type="component" value="Unassembled WGS sequence"/>
</dbReference>
<keyword evidence="4" id="KW-1185">Reference proteome</keyword>